<comment type="similarity">
    <text evidence="2">Belongs to the TspO/BZRP family.</text>
</comment>
<dbReference type="FunFam" id="1.20.1260.100:FF:000001">
    <property type="entry name" value="translocator protein 2"/>
    <property type="match status" value="1"/>
</dbReference>
<accession>A0A0P8BJD6</accession>
<evidence type="ECO:0000313" key="8">
    <source>
        <dbReference type="EMBL" id="SCC78536.1"/>
    </source>
</evidence>
<evidence type="ECO:0000256" key="5">
    <source>
        <dbReference type="ARBA" id="ARBA00023136"/>
    </source>
</evidence>
<evidence type="ECO:0000256" key="2">
    <source>
        <dbReference type="ARBA" id="ARBA00007524"/>
    </source>
</evidence>
<dbReference type="NCBIfam" id="NF047825">
    <property type="entry name" value="T-richsensTspOAlph"/>
    <property type="match status" value="1"/>
</dbReference>
<evidence type="ECO:0000256" key="3">
    <source>
        <dbReference type="ARBA" id="ARBA00022692"/>
    </source>
</evidence>
<evidence type="ECO:0000256" key="4">
    <source>
        <dbReference type="ARBA" id="ARBA00022989"/>
    </source>
</evidence>
<dbReference type="GO" id="GO:0016020">
    <property type="term" value="C:membrane"/>
    <property type="evidence" value="ECO:0007669"/>
    <property type="project" value="UniProtKB-SubCell"/>
</dbReference>
<dbReference type="Proteomes" id="UP000182800">
    <property type="component" value="Unassembled WGS sequence"/>
</dbReference>
<dbReference type="EMBL" id="FMBM01000001">
    <property type="protein sequence ID" value="SCC78536.1"/>
    <property type="molecule type" value="Genomic_DNA"/>
</dbReference>
<comment type="subcellular location">
    <subcellularLocation>
        <location evidence="1">Membrane</location>
        <topology evidence="1">Multi-pass membrane protein</topology>
    </subcellularLocation>
</comment>
<dbReference type="GO" id="GO:0033013">
    <property type="term" value="P:tetrapyrrole metabolic process"/>
    <property type="evidence" value="ECO:0007669"/>
    <property type="project" value="UniProtKB-ARBA"/>
</dbReference>
<evidence type="ECO:0000313" key="9">
    <source>
        <dbReference type="Proteomes" id="UP000050497"/>
    </source>
</evidence>
<proteinExistence type="inferred from homology"/>
<reference evidence="7 9" key="1">
    <citation type="submission" date="2015-09" db="EMBL/GenBank/DDBJ databases">
        <title>Identification and resolution of microdiversity through metagenomic sequencing of parallel consortia.</title>
        <authorList>
            <person name="Nelson W.C."/>
            <person name="Romine M.F."/>
            <person name="Lindemann S.R."/>
        </authorList>
    </citation>
    <scope>NUCLEOTIDE SEQUENCE [LARGE SCALE GENOMIC DNA]</scope>
    <source>
        <strain evidence="7">HL-109</strain>
    </source>
</reference>
<keyword evidence="3 6" id="KW-0812">Transmembrane</keyword>
<feature type="transmembrane region" description="Helical" evidence="6">
    <location>
        <begin position="42"/>
        <end position="63"/>
    </location>
</feature>
<reference evidence="8 10" key="2">
    <citation type="submission" date="2016-08" db="EMBL/GenBank/DDBJ databases">
        <authorList>
            <person name="Varghese N."/>
            <person name="Submissions Spin"/>
        </authorList>
    </citation>
    <scope>NUCLEOTIDE SEQUENCE [LARGE SCALE GENOMIC DNA]</scope>
    <source>
        <strain evidence="8 10">HL-109</strain>
    </source>
</reference>
<evidence type="ECO:0000313" key="7">
    <source>
        <dbReference type="EMBL" id="KPQ09453.1"/>
    </source>
</evidence>
<dbReference type="RefSeq" id="WP_074443365.1">
    <property type="nucleotide sequence ID" value="NZ_FMBM01000001.1"/>
</dbReference>
<comment type="caution">
    <text evidence="7">The sequence shown here is derived from an EMBL/GenBank/DDBJ whole genome shotgun (WGS) entry which is preliminary data.</text>
</comment>
<dbReference type="Pfam" id="PF03073">
    <property type="entry name" value="TspO_MBR"/>
    <property type="match status" value="1"/>
</dbReference>
<sequence length="155" mass="16478">MDLAVFLVFLATCAVAASSGVLFKPGAWYRGLDKPSWTPPNIAFPIIWSVLYLMMAVAVARVAGEPDSALALALWSLQICLNTLWSAVFFGLHRMRAAAIVIGLLWVALAATITAFAAIDGLAAALLVPYLLWGSYAFALNLAVLKRNPQADAAA</sequence>
<organism evidence="7 9">
    <name type="scientific">Saliniramus fredricksonii</name>
    <dbReference type="NCBI Taxonomy" id="1653334"/>
    <lineage>
        <taxon>Bacteria</taxon>
        <taxon>Pseudomonadati</taxon>
        <taxon>Pseudomonadota</taxon>
        <taxon>Alphaproteobacteria</taxon>
        <taxon>Hyphomicrobiales</taxon>
        <taxon>Salinarimonadaceae</taxon>
        <taxon>Saliniramus</taxon>
    </lineage>
</organism>
<dbReference type="AlphaFoldDB" id="A0A0P8BJD6"/>
<dbReference type="PIRSF" id="PIRSF005859">
    <property type="entry name" value="PBR"/>
    <property type="match status" value="1"/>
</dbReference>
<dbReference type="EMBL" id="LJSX01000027">
    <property type="protein sequence ID" value="KPQ09453.1"/>
    <property type="molecule type" value="Genomic_DNA"/>
</dbReference>
<keyword evidence="4 6" id="KW-1133">Transmembrane helix</keyword>
<dbReference type="PANTHER" id="PTHR10057">
    <property type="entry name" value="PERIPHERAL-TYPE BENZODIAZEPINE RECEPTOR"/>
    <property type="match status" value="1"/>
</dbReference>
<keyword evidence="10" id="KW-1185">Reference proteome</keyword>
<keyword evidence="5 6" id="KW-0472">Membrane</keyword>
<dbReference type="Gene3D" id="1.20.1260.100">
    <property type="entry name" value="TspO/MBR protein"/>
    <property type="match status" value="1"/>
</dbReference>
<feature type="transmembrane region" description="Helical" evidence="6">
    <location>
        <begin position="70"/>
        <end position="92"/>
    </location>
</feature>
<dbReference type="CDD" id="cd15904">
    <property type="entry name" value="TSPO_MBR"/>
    <property type="match status" value="1"/>
</dbReference>
<dbReference type="InterPro" id="IPR004307">
    <property type="entry name" value="TspO_MBR"/>
</dbReference>
<feature type="transmembrane region" description="Helical" evidence="6">
    <location>
        <begin position="126"/>
        <end position="145"/>
    </location>
</feature>
<name>A0A0P8BJD6_9HYPH</name>
<feature type="transmembrane region" description="Helical" evidence="6">
    <location>
        <begin position="98"/>
        <end position="119"/>
    </location>
</feature>
<dbReference type="InterPro" id="IPR038330">
    <property type="entry name" value="TspO/MBR-related_sf"/>
</dbReference>
<dbReference type="Proteomes" id="UP000050497">
    <property type="component" value="Unassembled WGS sequence"/>
</dbReference>
<dbReference type="STRING" id="1653334.GA0071312_0346"/>
<evidence type="ECO:0000256" key="6">
    <source>
        <dbReference type="SAM" id="Phobius"/>
    </source>
</evidence>
<evidence type="ECO:0000313" key="10">
    <source>
        <dbReference type="Proteomes" id="UP000182800"/>
    </source>
</evidence>
<dbReference type="OrthoDB" id="9795496at2"/>
<evidence type="ECO:0000256" key="1">
    <source>
        <dbReference type="ARBA" id="ARBA00004141"/>
    </source>
</evidence>
<dbReference type="PANTHER" id="PTHR10057:SF0">
    <property type="entry name" value="TRANSLOCATOR PROTEIN"/>
    <property type="match status" value="1"/>
</dbReference>
<gene>
    <name evidence="7" type="primary">tspO-2</name>
    <name evidence="8" type="ORF">GA0071312_0346</name>
    <name evidence="7" type="ORF">HLUCCO17_14670</name>
</gene>
<protein>
    <submittedName>
        <fullName evidence="7">Tryptophan-rich sensory protein TspO</fullName>
    </submittedName>
    <submittedName>
        <fullName evidence="8">TspO and MBR related proteins</fullName>
    </submittedName>
</protein>